<feature type="active site" description="Proton acceptor; specific for (S)-substrate epimerization" evidence="5">
    <location>
        <position position="303"/>
    </location>
</feature>
<proteinExistence type="inferred from homology"/>
<feature type="binding site" evidence="6">
    <location>
        <position position="256"/>
    </location>
    <ligand>
        <name>Mg(2+)</name>
        <dbReference type="ChEBI" id="CHEBI:18420"/>
    </ligand>
</feature>
<evidence type="ECO:0000256" key="6">
    <source>
        <dbReference type="PIRSR" id="PIRSR634603-3"/>
    </source>
</evidence>
<sequence length="388" mass="42591">MQNRRDFLKTAAFAALGSGMALNGVFAEGGSPALFSINKSGITPKMKLRFFPYELKLRHVFTVAAYSRTTTPDVQVEIEYDGVIGYGEASMPPYLQHELGTMDSVQAFLKKARDVIGRFPDPFCLEEILTCIDGLSAGDAAAKAAVDIALHDLVGKLLQAPWYKIWGLDKDKTPSTTFTIGIDTADVVRAKTKECAERFNILKVKLGRDNDKEMIETIRSVTDLPIAIDANQGWKDKYHALDMIHWLKEKGIVMIEQPMPKEQLDDIAWVTQQSPLPVFADESVQRLKDVAGLRGAFTGINIKLMKCTGMREAWKMVTLARALDMKVMVGCMTETSCAVSAAAQLSPAVDFADLDGNLLIANDRFKGMEVVAGKVTLPDLPGIGVIKL</sequence>
<dbReference type="GO" id="GO:0000287">
    <property type="term" value="F:magnesium ion binding"/>
    <property type="evidence" value="ECO:0007669"/>
    <property type="project" value="UniProtKB-ARBA"/>
</dbReference>
<dbReference type="InterPro" id="IPR029017">
    <property type="entry name" value="Enolase-like_N"/>
</dbReference>
<dbReference type="AlphaFoldDB" id="E6SPR3"/>
<dbReference type="RefSeq" id="WP_013547498.1">
    <property type="nucleotide sequence ID" value="NC_014933.1"/>
</dbReference>
<feature type="active site" description="Proton acceptor; specific for (R)-substrate epimerization" evidence="5">
    <location>
        <position position="205"/>
    </location>
</feature>
<accession>E6SPR3</accession>
<evidence type="ECO:0000313" key="9">
    <source>
        <dbReference type="EMBL" id="ADV43904.1"/>
    </source>
</evidence>
<dbReference type="GO" id="GO:0016855">
    <property type="term" value="F:racemase and epimerase activity, acting on amino acids and derivatives"/>
    <property type="evidence" value="ECO:0007669"/>
    <property type="project" value="UniProtKB-UniRule"/>
</dbReference>
<dbReference type="InterPro" id="IPR036849">
    <property type="entry name" value="Enolase-like_C_sf"/>
</dbReference>
<evidence type="ECO:0000256" key="5">
    <source>
        <dbReference type="PIRSR" id="PIRSR634603-1"/>
    </source>
</evidence>
<dbReference type="PANTHER" id="PTHR48080">
    <property type="entry name" value="D-GALACTONATE DEHYDRATASE-RELATED"/>
    <property type="match status" value="1"/>
</dbReference>
<keyword evidence="2 6" id="KW-0479">Metal-binding</keyword>
<dbReference type="InterPro" id="IPR034603">
    <property type="entry name" value="Dipeptide_epimerase"/>
</dbReference>
<dbReference type="PATRIC" id="fig|693979.3.peg.2035"/>
<name>E6SPR3_BACT6</name>
<gene>
    <name evidence="9" type="ordered locus">Bache_1926</name>
</gene>
<protein>
    <recommendedName>
        <fullName evidence="7">Dipeptide epimerase</fullName>
        <ecNumber evidence="7">5.1.1.-</ecNumber>
    </recommendedName>
</protein>
<dbReference type="Gene3D" id="3.20.20.120">
    <property type="entry name" value="Enolase-like C-terminal domain"/>
    <property type="match status" value="1"/>
</dbReference>
<dbReference type="STRING" id="693979.Bache_1926"/>
<keyword evidence="3 6" id="KW-0460">Magnesium</keyword>
<dbReference type="KEGG" id="bhl:Bache_1926"/>
<keyword evidence="4 7" id="KW-0413">Isomerase</keyword>
<dbReference type="HOGENOM" id="CLU_030273_4_3_10"/>
<evidence type="ECO:0000259" key="8">
    <source>
        <dbReference type="SMART" id="SM00922"/>
    </source>
</evidence>
<feature type="domain" description="Mandelate racemase/muconate lactonizing enzyme C-terminal" evidence="8">
    <location>
        <begin position="185"/>
        <end position="277"/>
    </location>
</feature>
<dbReference type="InterPro" id="IPR029065">
    <property type="entry name" value="Enolase_C-like"/>
</dbReference>
<evidence type="ECO:0000256" key="4">
    <source>
        <dbReference type="ARBA" id="ARBA00023235"/>
    </source>
</evidence>
<dbReference type="EMBL" id="CP002352">
    <property type="protein sequence ID" value="ADV43904.1"/>
    <property type="molecule type" value="Genomic_DNA"/>
</dbReference>
<dbReference type="InterPro" id="IPR013342">
    <property type="entry name" value="Mandelate_racemase_C"/>
</dbReference>
<dbReference type="eggNOG" id="COG4948">
    <property type="taxonomic scope" value="Bacteria"/>
</dbReference>
<evidence type="ECO:0000313" key="10">
    <source>
        <dbReference type="Proteomes" id="UP000008630"/>
    </source>
</evidence>
<feature type="binding site" evidence="6">
    <location>
        <position position="281"/>
    </location>
    <ligand>
        <name>Mg(2+)</name>
        <dbReference type="ChEBI" id="CHEBI:18420"/>
    </ligand>
</feature>
<dbReference type="InterPro" id="IPR006311">
    <property type="entry name" value="TAT_signal"/>
</dbReference>
<dbReference type="SUPFAM" id="SSF54826">
    <property type="entry name" value="Enolase N-terminal domain-like"/>
    <property type="match status" value="1"/>
</dbReference>
<evidence type="ECO:0000256" key="3">
    <source>
        <dbReference type="ARBA" id="ARBA00022842"/>
    </source>
</evidence>
<dbReference type="PANTHER" id="PTHR48080:SF3">
    <property type="entry name" value="ENOLASE SUPERFAMILY MEMBER DDB_G0284701"/>
    <property type="match status" value="1"/>
</dbReference>
<dbReference type="SMART" id="SM00922">
    <property type="entry name" value="MR_MLE"/>
    <property type="match status" value="1"/>
</dbReference>
<dbReference type="InterPro" id="IPR013341">
    <property type="entry name" value="Mandelate_racemase_N_dom"/>
</dbReference>
<dbReference type="OrthoDB" id="9775391at2"/>
<dbReference type="Gene3D" id="3.30.390.10">
    <property type="entry name" value="Enolase-like, N-terminal domain"/>
    <property type="match status" value="1"/>
</dbReference>
<dbReference type="Pfam" id="PF13378">
    <property type="entry name" value="MR_MLE_C"/>
    <property type="match status" value="1"/>
</dbReference>
<feature type="binding site" evidence="6">
    <location>
        <position position="229"/>
    </location>
    <ligand>
        <name>Mg(2+)</name>
        <dbReference type="ChEBI" id="CHEBI:18420"/>
    </ligand>
</feature>
<reference key="1">
    <citation type="submission" date="2010-11" db="EMBL/GenBank/DDBJ databases">
        <title>The complete genome of Bacteroides helcogenes P 36-108.</title>
        <authorList>
            <consortium name="US DOE Joint Genome Institute (JGI-PGF)"/>
            <person name="Lucas S."/>
            <person name="Copeland A."/>
            <person name="Lapidus A."/>
            <person name="Bruce D."/>
            <person name="Goodwin L."/>
            <person name="Pitluck S."/>
            <person name="Kyrpides N."/>
            <person name="Mavromatis K."/>
            <person name="Ivanova N."/>
            <person name="Zeytun A."/>
            <person name="Brettin T."/>
            <person name="Detter J.C."/>
            <person name="Tapia R."/>
            <person name="Han C."/>
            <person name="Land M."/>
            <person name="Hauser L."/>
            <person name="Markowitz V."/>
            <person name="Cheng J.-F."/>
            <person name="Hugenholtz P."/>
            <person name="Woyke T."/>
            <person name="Wu D."/>
            <person name="Gronow S."/>
            <person name="Wellnitz S."/>
            <person name="Brambilla E."/>
            <person name="Klenk H.-P."/>
            <person name="Eisen J.A."/>
        </authorList>
    </citation>
    <scope>NUCLEOTIDE SEQUENCE</scope>
    <source>
        <strain>P 36-108</strain>
    </source>
</reference>
<dbReference type="Pfam" id="PF02746">
    <property type="entry name" value="MR_MLE_N"/>
    <property type="match status" value="1"/>
</dbReference>
<keyword evidence="10" id="KW-1185">Reference proteome</keyword>
<evidence type="ECO:0000256" key="1">
    <source>
        <dbReference type="ARBA" id="ARBA00008031"/>
    </source>
</evidence>
<comment type="similarity">
    <text evidence="1 7">Belongs to the mandelate racemase/muconate lactonizing enzyme family.</text>
</comment>
<organism evidence="9 10">
    <name type="scientific">Bacteroides helcogenes (strain ATCC 35417 / DSM 20613 / JCM 6297 / CCUG 15421 / P 36-108)</name>
    <dbReference type="NCBI Taxonomy" id="693979"/>
    <lineage>
        <taxon>Bacteria</taxon>
        <taxon>Pseudomonadati</taxon>
        <taxon>Bacteroidota</taxon>
        <taxon>Bacteroidia</taxon>
        <taxon>Bacteroidales</taxon>
        <taxon>Bacteroidaceae</taxon>
        <taxon>Bacteroides</taxon>
    </lineage>
</organism>
<dbReference type="Proteomes" id="UP000008630">
    <property type="component" value="Chromosome"/>
</dbReference>
<evidence type="ECO:0000256" key="7">
    <source>
        <dbReference type="RuleBase" id="RU366006"/>
    </source>
</evidence>
<dbReference type="SUPFAM" id="SSF51604">
    <property type="entry name" value="Enolase C-terminal domain-like"/>
    <property type="match status" value="1"/>
</dbReference>
<evidence type="ECO:0000256" key="2">
    <source>
        <dbReference type="ARBA" id="ARBA00022723"/>
    </source>
</evidence>
<dbReference type="PROSITE" id="PS51318">
    <property type="entry name" value="TAT"/>
    <property type="match status" value="1"/>
</dbReference>
<comment type="cofactor">
    <cofactor evidence="6 7">
        <name>Mg(2+)</name>
        <dbReference type="ChEBI" id="CHEBI:18420"/>
    </cofactor>
    <text evidence="6 7">Binds 1 Mg(2+) ion per subunit.</text>
</comment>
<reference evidence="9 10" key="2">
    <citation type="journal article" date="2011" name="Stand. Genomic Sci.">
        <title>Complete genome sequence of Bacteroides helcogenes type strain (P 36-108).</title>
        <authorList>
            <person name="Pati A."/>
            <person name="Gronow S."/>
            <person name="Zeytun A."/>
            <person name="Lapidus A."/>
            <person name="Nolan M."/>
            <person name="Hammon N."/>
            <person name="Deshpande S."/>
            <person name="Cheng J.F."/>
            <person name="Tapia R."/>
            <person name="Han C."/>
            <person name="Goodwin L."/>
            <person name="Pitluck S."/>
            <person name="Liolios K."/>
            <person name="Pagani I."/>
            <person name="Ivanova N."/>
            <person name="Mavromatis K."/>
            <person name="Chen A."/>
            <person name="Palaniappan K."/>
            <person name="Land M."/>
            <person name="Hauser L."/>
            <person name="Chang Y.J."/>
            <person name="Jeffries C.D."/>
            <person name="Detter J.C."/>
            <person name="Brambilla E."/>
            <person name="Rohde M."/>
            <person name="Goker M."/>
            <person name="Woyke T."/>
            <person name="Bristow J."/>
            <person name="Eisen J.A."/>
            <person name="Markowitz V."/>
            <person name="Hugenholtz P."/>
            <person name="Kyrpides N.C."/>
            <person name="Klenk H.P."/>
            <person name="Lucas S."/>
        </authorList>
    </citation>
    <scope>NUCLEOTIDE SEQUENCE [LARGE SCALE GENOMIC DNA]</scope>
    <source>
        <strain evidence="10">ATCC 35417 / DSM 20613 / JCM 6297 / CCUG 15421 / P 36-108</strain>
    </source>
</reference>
<dbReference type="SFLD" id="SFLDS00001">
    <property type="entry name" value="Enolase"/>
    <property type="match status" value="1"/>
</dbReference>
<dbReference type="InterPro" id="IPR034593">
    <property type="entry name" value="DgoD-like"/>
</dbReference>
<dbReference type="CDD" id="cd03319">
    <property type="entry name" value="L-Ala-DL-Glu_epimerase"/>
    <property type="match status" value="1"/>
</dbReference>
<dbReference type="SFLD" id="SFLDG00180">
    <property type="entry name" value="muconate_cycloisomerase"/>
    <property type="match status" value="1"/>
</dbReference>
<dbReference type="EC" id="5.1.1.-" evidence="7"/>